<dbReference type="GeneID" id="114500289"/>
<organism evidence="2 3">
    <name type="scientific">Phyllostomus discolor</name>
    <name type="common">pale spear-nosed bat</name>
    <dbReference type="NCBI Taxonomy" id="89673"/>
    <lineage>
        <taxon>Eukaryota</taxon>
        <taxon>Metazoa</taxon>
        <taxon>Chordata</taxon>
        <taxon>Craniata</taxon>
        <taxon>Vertebrata</taxon>
        <taxon>Euteleostomi</taxon>
        <taxon>Mammalia</taxon>
        <taxon>Eutheria</taxon>
        <taxon>Laurasiatheria</taxon>
        <taxon>Chiroptera</taxon>
        <taxon>Yangochiroptera</taxon>
        <taxon>Phyllostomidae</taxon>
        <taxon>Phyllostominae</taxon>
        <taxon>Phyllostomus</taxon>
    </lineage>
</organism>
<sequence length="112" mass="12026">MALNSGFLCAGDQGKRVTSSCSHGDLSPSAVALAMVSGDSCLLARPEAVHSRPTSRQVVRQSVPIERRRTAGGSWSPLRFVKGGDPDGRSRSRRARFSPYPTPVFKLDLLSV</sequence>
<proteinExistence type="predicted"/>
<dbReference type="CTD" id="128587512"/>
<dbReference type="InParanoid" id="A0A6J2M3V8"/>
<dbReference type="OrthoDB" id="9681738at2759"/>
<dbReference type="AlphaFoldDB" id="A0A6J2M3V8"/>
<reference evidence="3" key="1">
    <citation type="submission" date="2025-08" db="UniProtKB">
        <authorList>
            <consortium name="RefSeq"/>
        </authorList>
    </citation>
    <scope>IDENTIFICATION</scope>
    <source>
        <tissue evidence="3">Muscle</tissue>
    </source>
</reference>
<keyword evidence="2" id="KW-1185">Reference proteome</keyword>
<protein>
    <submittedName>
        <fullName evidence="3">Uncharacterized protein C11orf71 homolog</fullName>
    </submittedName>
</protein>
<dbReference type="Pfam" id="PF15747">
    <property type="entry name" value="DUF4687"/>
    <property type="match status" value="1"/>
</dbReference>
<dbReference type="Proteomes" id="UP000504628">
    <property type="component" value="Chromosome 6"/>
</dbReference>
<gene>
    <name evidence="3" type="primary">C6H11orf71</name>
</gene>
<evidence type="ECO:0000256" key="1">
    <source>
        <dbReference type="SAM" id="MobiDB-lite"/>
    </source>
</evidence>
<dbReference type="PANTHER" id="PTHR16445">
    <property type="entry name" value="SIMILAR TO HYPOTHETICAL PROTEIN FLJ20010"/>
    <property type="match status" value="1"/>
</dbReference>
<name>A0A6J2M3V8_9CHIR</name>
<evidence type="ECO:0000313" key="3">
    <source>
        <dbReference type="RefSeq" id="XP_028372743.1"/>
    </source>
</evidence>
<dbReference type="PANTHER" id="PTHR16445:SF0">
    <property type="entry name" value="GENE 5617-RELATED"/>
    <property type="match status" value="1"/>
</dbReference>
<evidence type="ECO:0000313" key="2">
    <source>
        <dbReference type="Proteomes" id="UP000504628"/>
    </source>
</evidence>
<dbReference type="InterPro" id="IPR031487">
    <property type="entry name" value="DUF4687"/>
</dbReference>
<dbReference type="KEGG" id="pdic:114500289"/>
<accession>A0A6J2M3V8</accession>
<dbReference type="FunCoup" id="A0A6J2M3V8">
    <property type="interactions" value="32"/>
</dbReference>
<feature type="region of interest" description="Disordered" evidence="1">
    <location>
        <begin position="74"/>
        <end position="97"/>
    </location>
</feature>
<dbReference type="RefSeq" id="XP_028372743.1">
    <property type="nucleotide sequence ID" value="XM_028516942.2"/>
</dbReference>